<evidence type="ECO:0000256" key="2">
    <source>
        <dbReference type="SAM" id="MobiDB-lite"/>
    </source>
</evidence>
<gene>
    <name evidence="3" type="ORF">MAR_012683</name>
</gene>
<accession>A0ABY7G0Q1</accession>
<feature type="compositionally biased region" description="Low complexity" evidence="2">
    <location>
        <begin position="253"/>
        <end position="267"/>
    </location>
</feature>
<protein>
    <submittedName>
        <fullName evidence="3">Uncharacterized protein</fullName>
    </submittedName>
</protein>
<feature type="coiled-coil region" evidence="1">
    <location>
        <begin position="77"/>
        <end position="104"/>
    </location>
</feature>
<name>A0ABY7G0Q1_MYAAR</name>
<keyword evidence="1" id="KW-0175">Coiled coil</keyword>
<feature type="region of interest" description="Disordered" evidence="2">
    <location>
        <begin position="239"/>
        <end position="283"/>
    </location>
</feature>
<organism evidence="3 4">
    <name type="scientific">Mya arenaria</name>
    <name type="common">Soft-shell clam</name>
    <dbReference type="NCBI Taxonomy" id="6604"/>
    <lineage>
        <taxon>Eukaryota</taxon>
        <taxon>Metazoa</taxon>
        <taxon>Spiralia</taxon>
        <taxon>Lophotrochozoa</taxon>
        <taxon>Mollusca</taxon>
        <taxon>Bivalvia</taxon>
        <taxon>Autobranchia</taxon>
        <taxon>Heteroconchia</taxon>
        <taxon>Euheterodonta</taxon>
        <taxon>Imparidentia</taxon>
        <taxon>Neoheterodontei</taxon>
        <taxon>Myida</taxon>
        <taxon>Myoidea</taxon>
        <taxon>Myidae</taxon>
        <taxon>Mya</taxon>
    </lineage>
</organism>
<reference evidence="3" key="1">
    <citation type="submission" date="2022-11" db="EMBL/GenBank/DDBJ databases">
        <title>Centuries of genome instability and evolution in soft-shell clam transmissible cancer (bioRxiv).</title>
        <authorList>
            <person name="Hart S.F.M."/>
            <person name="Yonemitsu M.A."/>
            <person name="Giersch R.M."/>
            <person name="Beal B.F."/>
            <person name="Arriagada G."/>
            <person name="Davis B.W."/>
            <person name="Ostrander E.A."/>
            <person name="Goff S.P."/>
            <person name="Metzger M.J."/>
        </authorList>
    </citation>
    <scope>NUCLEOTIDE SEQUENCE</scope>
    <source>
        <strain evidence="3">MELC-2E11</strain>
        <tissue evidence="3">Siphon/mantle</tissue>
    </source>
</reference>
<dbReference type="Proteomes" id="UP001164746">
    <property type="component" value="Chromosome 14"/>
</dbReference>
<proteinExistence type="predicted"/>
<sequence length="380" mass="43820">MGAEYNSLKTGLDRMVIDIKNYLSSIQASVKSVDKENLTIINELRKFRTEINQYLDKRGKELLTEIDQNKRKSMTLLIKLEANCQDMELATEKLRLELQAQDNNCNQLFVFGTRALKELANLRSGLGDIREESSIPRFKFSRDHASEQLLVSSTAFGTVDQLVQHRPNETGKLVVTKTNKMVSQKEDEAVFETFHHRSGKEFQCFYQAGERMHFDDWGSKAWQPFPMRWYNEGLLVTTTKPKDDSQTGNSVEQGAGASSQGQSSKSQGRSRRDGADDRAGFLMHPTRGRIPTYILYKKHNVHMYFDKETDLWVRMPIAWELHHNMLKSLVDQVNESIPTWSDRHDILSLLRACNYDPDECISIYINLQKDQWMKGPKTAE</sequence>
<dbReference type="EMBL" id="CP111025">
    <property type="protein sequence ID" value="WAR26979.1"/>
    <property type="molecule type" value="Genomic_DNA"/>
</dbReference>
<keyword evidence="4" id="KW-1185">Reference proteome</keyword>
<evidence type="ECO:0000256" key="1">
    <source>
        <dbReference type="SAM" id="Coils"/>
    </source>
</evidence>
<evidence type="ECO:0000313" key="3">
    <source>
        <dbReference type="EMBL" id="WAR26979.1"/>
    </source>
</evidence>
<feature type="compositionally biased region" description="Basic and acidic residues" evidence="2">
    <location>
        <begin position="270"/>
        <end position="279"/>
    </location>
</feature>
<evidence type="ECO:0000313" key="4">
    <source>
        <dbReference type="Proteomes" id="UP001164746"/>
    </source>
</evidence>